<dbReference type="Proteomes" id="UP000005451">
    <property type="component" value="Unassembled WGS sequence"/>
</dbReference>
<dbReference type="GO" id="GO:0008870">
    <property type="term" value="F:galactoside O-acetyltransferase activity"/>
    <property type="evidence" value="ECO:0007669"/>
    <property type="project" value="TreeGrafter"/>
</dbReference>
<name>B6WB74_9FIRM</name>
<evidence type="ECO:0000256" key="3">
    <source>
        <dbReference type="RuleBase" id="RU367021"/>
    </source>
</evidence>
<dbReference type="SUPFAM" id="SSF51161">
    <property type="entry name" value="Trimeric LpxA-like enzymes"/>
    <property type="match status" value="1"/>
</dbReference>
<dbReference type="InterPro" id="IPR039369">
    <property type="entry name" value="LacA-like"/>
</dbReference>
<evidence type="ECO:0000313" key="5">
    <source>
        <dbReference type="Proteomes" id="UP000005451"/>
    </source>
</evidence>
<dbReference type="InterPro" id="IPR018357">
    <property type="entry name" value="Hexapep_transf_CS"/>
</dbReference>
<evidence type="ECO:0000256" key="2">
    <source>
        <dbReference type="ARBA" id="ARBA00022737"/>
    </source>
</evidence>
<dbReference type="AlphaFoldDB" id="B6WB74"/>
<dbReference type="PANTHER" id="PTHR43017:SF1">
    <property type="entry name" value="ACETYLTRANSFERASE YJL218W-RELATED"/>
    <property type="match status" value="1"/>
</dbReference>
<sequence>MDCAKVEIGDNVFIGPNATISTAGHPLDYKKRNQGLEYAYKIKIGNNVWIGANVVINPGVKIGDNTVIGSGSVVTKDIKENSLAFGNPCRVYREI</sequence>
<keyword evidence="2" id="KW-0677">Repeat</keyword>
<dbReference type="Gene3D" id="2.160.10.10">
    <property type="entry name" value="Hexapeptide repeat proteins"/>
    <property type="match status" value="1"/>
</dbReference>
<dbReference type="Pfam" id="PF00132">
    <property type="entry name" value="Hexapep"/>
    <property type="match status" value="1"/>
</dbReference>
<gene>
    <name evidence="4" type="ORF">ANHYDRO_01855</name>
</gene>
<dbReference type="InterPro" id="IPR011004">
    <property type="entry name" value="Trimer_LpxA-like_sf"/>
</dbReference>
<organism evidence="4 5">
    <name type="scientific">Anaerococcus hydrogenalis DSM 7454</name>
    <dbReference type="NCBI Taxonomy" id="561177"/>
    <lineage>
        <taxon>Bacteria</taxon>
        <taxon>Bacillati</taxon>
        <taxon>Bacillota</taxon>
        <taxon>Tissierellia</taxon>
        <taxon>Tissierellales</taxon>
        <taxon>Peptoniphilaceae</taxon>
        <taxon>Anaerococcus</taxon>
    </lineage>
</organism>
<dbReference type="PANTHER" id="PTHR43017">
    <property type="entry name" value="GALACTOSIDE O-ACETYLTRANSFERASE"/>
    <property type="match status" value="1"/>
</dbReference>
<comment type="caution">
    <text evidence="4">The sequence shown here is derived from an EMBL/GenBank/DDBJ whole genome shotgun (WGS) entry which is preliminary data.</text>
</comment>
<dbReference type="eggNOG" id="COG0110">
    <property type="taxonomic scope" value="Bacteria"/>
</dbReference>
<keyword evidence="1 3" id="KW-0808">Transferase</keyword>
<dbReference type="STRING" id="561177.ANHYDRO_01855"/>
<evidence type="ECO:0000313" key="4">
    <source>
        <dbReference type="EMBL" id="EEB35343.1"/>
    </source>
</evidence>
<dbReference type="Pfam" id="PF14602">
    <property type="entry name" value="Hexapep_2"/>
    <property type="match status" value="1"/>
</dbReference>
<dbReference type="EMBL" id="ABXA01000044">
    <property type="protein sequence ID" value="EEB35343.1"/>
    <property type="molecule type" value="Genomic_DNA"/>
</dbReference>
<dbReference type="InterPro" id="IPR001451">
    <property type="entry name" value="Hexapep"/>
</dbReference>
<reference evidence="4 5" key="1">
    <citation type="submission" date="2008-09" db="EMBL/GenBank/DDBJ databases">
        <authorList>
            <person name="Fulton L."/>
            <person name="Clifton S."/>
            <person name="Fulton B."/>
            <person name="Xu J."/>
            <person name="Minx P."/>
            <person name="Pepin K.H."/>
            <person name="Johnson M."/>
            <person name="Thiruvilangam P."/>
            <person name="Bhonagiri V."/>
            <person name="Nash W.E."/>
            <person name="Mardis E.R."/>
            <person name="Wilson R.K."/>
        </authorList>
    </citation>
    <scope>NUCLEOTIDE SEQUENCE [LARGE SCALE GENOMIC DNA]</scope>
    <source>
        <strain evidence="4 5">DSM 7454</strain>
    </source>
</reference>
<reference evidence="4 5" key="2">
    <citation type="submission" date="2008-10" db="EMBL/GenBank/DDBJ databases">
        <title>Draft genome sequence of Anaerococcus hydrogenalis (DSM 7454).</title>
        <authorList>
            <person name="Sudarsanam P."/>
            <person name="Ley R."/>
            <person name="Guruge J."/>
            <person name="Turnbaugh P.J."/>
            <person name="Mahowald M."/>
            <person name="Liep D."/>
            <person name="Gordon J."/>
        </authorList>
    </citation>
    <scope>NUCLEOTIDE SEQUENCE [LARGE SCALE GENOMIC DNA]</scope>
    <source>
        <strain evidence="4 5">DSM 7454</strain>
    </source>
</reference>
<evidence type="ECO:0000256" key="1">
    <source>
        <dbReference type="ARBA" id="ARBA00022679"/>
    </source>
</evidence>
<dbReference type="PROSITE" id="PS00101">
    <property type="entry name" value="HEXAPEP_TRANSFERASES"/>
    <property type="match status" value="1"/>
</dbReference>
<keyword evidence="3" id="KW-0012">Acyltransferase</keyword>
<accession>B6WB74</accession>
<dbReference type="EC" id="2.3.1.-" evidence="3"/>
<comment type="similarity">
    <text evidence="3">Belongs to the transferase hexapeptide repeat family.</text>
</comment>
<protein>
    <recommendedName>
        <fullName evidence="3">Acetyltransferase</fullName>
        <ecNumber evidence="3">2.3.1.-</ecNumber>
    </recommendedName>
</protein>
<proteinExistence type="inferred from homology"/>